<feature type="zinc finger region" description="TRAF-type" evidence="7">
    <location>
        <begin position="106"/>
        <end position="159"/>
    </location>
</feature>
<dbReference type="FunFam" id="2.60.210.10:FF:000035">
    <property type="entry name" value="TNF receptor-associated factor 2"/>
    <property type="match status" value="1"/>
</dbReference>
<feature type="domain" description="TRAF-type" evidence="10">
    <location>
        <begin position="160"/>
        <end position="210"/>
    </location>
</feature>
<dbReference type="Gene3D" id="2.60.210.10">
    <property type="entry name" value="Apoptosis, Tumor Necrosis Factor Receptor Associated Protein 2, Chain A"/>
    <property type="match status" value="1"/>
</dbReference>
<dbReference type="PROSITE" id="PS00518">
    <property type="entry name" value="ZF_RING_1"/>
    <property type="match status" value="1"/>
</dbReference>
<evidence type="ECO:0000259" key="10">
    <source>
        <dbReference type="PROSITE" id="PS50145"/>
    </source>
</evidence>
<dbReference type="InterPro" id="IPR002083">
    <property type="entry name" value="MATH/TRAF_dom"/>
</dbReference>
<feature type="zinc finger region" description="TRAF-type" evidence="7">
    <location>
        <begin position="160"/>
        <end position="210"/>
    </location>
</feature>
<dbReference type="Proteomes" id="UP000515163">
    <property type="component" value="Unplaced"/>
</dbReference>
<protein>
    <submittedName>
        <fullName evidence="12">TNF receptor-associated factor 2-like isoform X2</fullName>
    </submittedName>
</protein>
<dbReference type="GO" id="GO:0005737">
    <property type="term" value="C:cytoplasm"/>
    <property type="evidence" value="ECO:0007669"/>
    <property type="project" value="UniProtKB-SubCell"/>
</dbReference>
<keyword evidence="2" id="KW-0963">Cytoplasm</keyword>
<dbReference type="InterPro" id="IPR001293">
    <property type="entry name" value="Znf_TRAF"/>
</dbReference>
<dbReference type="GO" id="GO:0007165">
    <property type="term" value="P:signal transduction"/>
    <property type="evidence" value="ECO:0007669"/>
    <property type="project" value="InterPro"/>
</dbReference>
<dbReference type="PROSITE" id="PS50145">
    <property type="entry name" value="ZF_TRAF"/>
    <property type="match status" value="2"/>
</dbReference>
<accession>A0A6P8HPV0</accession>
<keyword evidence="4" id="KW-0677">Repeat</keyword>
<evidence type="ECO:0000256" key="5">
    <source>
        <dbReference type="ARBA" id="ARBA00022771"/>
    </source>
</evidence>
<evidence type="ECO:0000259" key="8">
    <source>
        <dbReference type="PROSITE" id="PS50089"/>
    </source>
</evidence>
<dbReference type="GO" id="GO:0008270">
    <property type="term" value="F:zinc ion binding"/>
    <property type="evidence" value="ECO:0007669"/>
    <property type="project" value="UniProtKB-KW"/>
</dbReference>
<dbReference type="GeneID" id="116294857"/>
<dbReference type="SUPFAM" id="SSF49599">
    <property type="entry name" value="TRAF domain-like"/>
    <property type="match status" value="2"/>
</dbReference>
<dbReference type="GO" id="GO:0042981">
    <property type="term" value="P:regulation of apoptotic process"/>
    <property type="evidence" value="ECO:0007669"/>
    <property type="project" value="InterPro"/>
</dbReference>
<comment type="subcellular location">
    <subcellularLocation>
        <location evidence="1">Cytoplasm</location>
    </subcellularLocation>
</comment>
<keyword evidence="5 7" id="KW-0863">Zinc-finger</keyword>
<evidence type="ECO:0000256" key="6">
    <source>
        <dbReference type="ARBA" id="ARBA00022833"/>
    </source>
</evidence>
<dbReference type="Pfam" id="PF02176">
    <property type="entry name" value="zf-TRAF"/>
    <property type="match status" value="1"/>
</dbReference>
<evidence type="ECO:0000259" key="9">
    <source>
        <dbReference type="PROSITE" id="PS50144"/>
    </source>
</evidence>
<keyword evidence="6 7" id="KW-0862">Zinc</keyword>
<dbReference type="InterPro" id="IPR049440">
    <property type="entry name" value="TRAF3/5_RING"/>
</dbReference>
<keyword evidence="3 7" id="KW-0479">Metal-binding</keyword>
<dbReference type="SUPFAM" id="SSF57850">
    <property type="entry name" value="RING/U-box"/>
    <property type="match status" value="1"/>
</dbReference>
<dbReference type="AlphaFoldDB" id="A0A6P8HPV0"/>
<dbReference type="PANTHER" id="PTHR10131">
    <property type="entry name" value="TNF RECEPTOR ASSOCIATED FACTOR"/>
    <property type="match status" value="1"/>
</dbReference>
<dbReference type="SMART" id="SM00061">
    <property type="entry name" value="MATH"/>
    <property type="match status" value="1"/>
</dbReference>
<evidence type="ECO:0000256" key="2">
    <source>
        <dbReference type="ARBA" id="ARBA00022490"/>
    </source>
</evidence>
<dbReference type="InterPro" id="IPR008974">
    <property type="entry name" value="TRAF-like"/>
</dbReference>
<feature type="domain" description="RING-type" evidence="8">
    <location>
        <begin position="22"/>
        <end position="58"/>
    </location>
</feature>
<feature type="domain" description="TRAF-type" evidence="10">
    <location>
        <begin position="106"/>
        <end position="159"/>
    </location>
</feature>
<dbReference type="Pfam" id="PF21363">
    <property type="entry name" value="TRAF3_RING"/>
    <property type="match status" value="1"/>
</dbReference>
<dbReference type="PANTHER" id="PTHR10131:SF138">
    <property type="entry name" value="RE66324P"/>
    <property type="match status" value="1"/>
</dbReference>
<dbReference type="InterPro" id="IPR017907">
    <property type="entry name" value="Znf_RING_CS"/>
</dbReference>
<evidence type="ECO:0000313" key="11">
    <source>
        <dbReference type="Proteomes" id="UP000515163"/>
    </source>
</evidence>
<dbReference type="PIRSF" id="PIRSF015614">
    <property type="entry name" value="TRAF"/>
    <property type="match status" value="1"/>
</dbReference>
<organism evidence="11 12">
    <name type="scientific">Actinia tenebrosa</name>
    <name type="common">Australian red waratah sea anemone</name>
    <dbReference type="NCBI Taxonomy" id="6105"/>
    <lineage>
        <taxon>Eukaryota</taxon>
        <taxon>Metazoa</taxon>
        <taxon>Cnidaria</taxon>
        <taxon>Anthozoa</taxon>
        <taxon>Hexacorallia</taxon>
        <taxon>Actiniaria</taxon>
        <taxon>Actiniidae</taxon>
        <taxon>Actinia</taxon>
    </lineage>
</organism>
<feature type="domain" description="MATH" evidence="9">
    <location>
        <begin position="388"/>
        <end position="532"/>
    </location>
</feature>
<reference evidence="12" key="1">
    <citation type="submission" date="2025-08" db="UniProtKB">
        <authorList>
            <consortium name="RefSeq"/>
        </authorList>
    </citation>
    <scope>IDENTIFICATION</scope>
    <source>
        <tissue evidence="12">Tentacle</tissue>
    </source>
</reference>
<dbReference type="InterPro" id="IPR049342">
    <property type="entry name" value="TRAF1-6_MATH_dom"/>
</dbReference>
<proteinExistence type="predicted"/>
<dbReference type="GO" id="GO:0043122">
    <property type="term" value="P:regulation of canonical NF-kappaB signal transduction"/>
    <property type="evidence" value="ECO:0007669"/>
    <property type="project" value="TreeGrafter"/>
</dbReference>
<evidence type="ECO:0000256" key="7">
    <source>
        <dbReference type="PROSITE-ProRule" id="PRU00207"/>
    </source>
</evidence>
<sequence>MAKTGFRLSLQDLAEIGQKYLCNSCTFVLRDPVQTECGHHYCRSCLDFLLRKSSDAKCLKDGNPLRKTLVFPDACIAREVLSFTVHCVYVEDGCTWTGEIRVLERHLEECPFVRVSCMFSSCGVLVKRSELAFHLENECSERAVTCNYCKMSIPFSKVKVHESTKCMSFPETCGLCMKTNIPREELKYHHDECEEVERECAFAPVGCKEKKMKKSERENHLRSFVMFHLNLLLVFVLAIRDQIQWVLNKMSNLCEELGNLKALKETVIEMTSQIAALIISNTEVRDELKLQGARTKAIEDNIKEQIGGEVPGGEVLRQRHRDRNEIPEDYEGLRREFTRMSQSLEVLQTAFRQMERELQSQNQIIAMSGVNMTDMEKDLRRLEDTSYKGVLLWKISDFAKKRRDAINGSNPSFYSPFFYSSRYGYKMCARIYLNGDGIGRGTHISLFFVIVRGENDALLRWPFTQKVTMMILDHNSMEHVIDAFKPDPLSSSFQKPARDMNVASGCPMFCPLGELDRHAYVKDDYWSHCLVVTQVNMGEVYYMVRSCSFCT</sequence>
<dbReference type="Pfam" id="PF21355">
    <property type="entry name" value="TRAF-mep_MATH"/>
    <property type="match status" value="1"/>
</dbReference>
<evidence type="ECO:0000256" key="3">
    <source>
        <dbReference type="ARBA" id="ARBA00022723"/>
    </source>
</evidence>
<keyword evidence="11" id="KW-1185">Reference proteome</keyword>
<gene>
    <name evidence="12" type="primary">LOC116294857</name>
</gene>
<dbReference type="Gene3D" id="3.30.40.10">
    <property type="entry name" value="Zinc/RING finger domain, C3HC4 (zinc finger)"/>
    <property type="match status" value="3"/>
</dbReference>
<dbReference type="InterPro" id="IPR001841">
    <property type="entry name" value="Znf_RING"/>
</dbReference>
<dbReference type="PROSITE" id="PS50089">
    <property type="entry name" value="ZF_RING_2"/>
    <property type="match status" value="1"/>
</dbReference>
<dbReference type="OrthoDB" id="6499288at2759"/>
<dbReference type="InterPro" id="IPR012227">
    <property type="entry name" value="TNF_rcpt-assoc_TRAF_met"/>
</dbReference>
<evidence type="ECO:0000256" key="1">
    <source>
        <dbReference type="ARBA" id="ARBA00004496"/>
    </source>
</evidence>
<evidence type="ECO:0000256" key="4">
    <source>
        <dbReference type="ARBA" id="ARBA00022737"/>
    </source>
</evidence>
<evidence type="ECO:0000313" key="12">
    <source>
        <dbReference type="RefSeq" id="XP_031558394.1"/>
    </source>
</evidence>
<dbReference type="GO" id="GO:0005164">
    <property type="term" value="F:tumor necrosis factor receptor binding"/>
    <property type="evidence" value="ECO:0007669"/>
    <property type="project" value="TreeGrafter"/>
</dbReference>
<dbReference type="RefSeq" id="XP_031558394.1">
    <property type="nucleotide sequence ID" value="XM_031702534.1"/>
</dbReference>
<dbReference type="PROSITE" id="PS50144">
    <property type="entry name" value="MATH"/>
    <property type="match status" value="1"/>
</dbReference>
<dbReference type="GO" id="GO:0009898">
    <property type="term" value="C:cytoplasmic side of plasma membrane"/>
    <property type="evidence" value="ECO:0007669"/>
    <property type="project" value="TreeGrafter"/>
</dbReference>
<dbReference type="InterPro" id="IPR013083">
    <property type="entry name" value="Znf_RING/FYVE/PHD"/>
</dbReference>
<name>A0A6P8HPV0_ACTTE</name>